<dbReference type="GO" id="GO:1901605">
    <property type="term" value="P:alpha-amino acid metabolic process"/>
    <property type="evidence" value="ECO:0007669"/>
    <property type="project" value="TreeGrafter"/>
</dbReference>
<dbReference type="OrthoDB" id="594134at2"/>
<accession>A0A0D0GP15</accession>
<dbReference type="CDD" id="cd00609">
    <property type="entry name" value="AAT_like"/>
    <property type="match status" value="1"/>
</dbReference>
<evidence type="ECO:0000256" key="2">
    <source>
        <dbReference type="ARBA" id="ARBA00022576"/>
    </source>
</evidence>
<evidence type="ECO:0000313" key="7">
    <source>
        <dbReference type="Proteomes" id="UP000032049"/>
    </source>
</evidence>
<sequence>MLDIKHKEQLSAVRIESETLNSSPTLLAMDFLNDISNRFPEAISLAAGRPPNEFIDTTKISLYIDKYIQYRSERSGVGRDEIFAGLGQYGPTAGIIRDLVATFIQRNNEVEVNEKNVLITNGFQEALIIELMNFSRDKKAAVIAIDPTYVGLTGAAITCGLPLFVVPASDNVSEALAIGAKTAIEQGFTHLCAYLIPDFDNPTGKSLSEESRKDILHIAATYNITLFEDVTYRLFNYDSHQYSSLLKLDKTGCVIQLGSFSKIFMPGTRIGYIARNESGESGSNYKSIIKSFVSVCTSHITQAIVGGFLLDANTATTFNADRQAFCKNNRDIMLSTLEEYLEGVSGVSWSVPNGGFFLTVNVPFEFGEQETIELAKRSKVIVTPMQFFSPTGSFKQQIRLCFSANKPDLIRLGTERFAMYVKARSNES</sequence>
<keyword evidence="3" id="KW-0808">Transferase</keyword>
<evidence type="ECO:0000256" key="3">
    <source>
        <dbReference type="ARBA" id="ARBA00022679"/>
    </source>
</evidence>
<dbReference type="InterPro" id="IPR050859">
    <property type="entry name" value="Class-I_PLP-dep_aminotransf"/>
</dbReference>
<dbReference type="Proteomes" id="UP000032049">
    <property type="component" value="Unassembled WGS sequence"/>
</dbReference>
<feature type="domain" description="Aminotransferase class I/classII large" evidence="5">
    <location>
        <begin position="86"/>
        <end position="406"/>
    </location>
</feature>
<evidence type="ECO:0000313" key="6">
    <source>
        <dbReference type="EMBL" id="KIO77855.1"/>
    </source>
</evidence>
<dbReference type="SUPFAM" id="SSF53383">
    <property type="entry name" value="PLP-dependent transferases"/>
    <property type="match status" value="1"/>
</dbReference>
<keyword evidence="2" id="KW-0032">Aminotransferase</keyword>
<comment type="cofactor">
    <cofactor evidence="1">
        <name>pyridoxal 5'-phosphate</name>
        <dbReference type="ChEBI" id="CHEBI:597326"/>
    </cofactor>
</comment>
<gene>
    <name evidence="6" type="ORF">TH53_06880</name>
</gene>
<dbReference type="InterPro" id="IPR015424">
    <property type="entry name" value="PyrdxlP-dep_Trfase"/>
</dbReference>
<dbReference type="GO" id="GO:0030170">
    <property type="term" value="F:pyridoxal phosphate binding"/>
    <property type="evidence" value="ECO:0007669"/>
    <property type="project" value="InterPro"/>
</dbReference>
<keyword evidence="4" id="KW-0663">Pyridoxal phosphate</keyword>
<evidence type="ECO:0000256" key="1">
    <source>
        <dbReference type="ARBA" id="ARBA00001933"/>
    </source>
</evidence>
<dbReference type="Gene3D" id="3.90.1150.10">
    <property type="entry name" value="Aspartate Aminotransferase, domain 1"/>
    <property type="match status" value="1"/>
</dbReference>
<name>A0A0D0GP15_9SPHI</name>
<dbReference type="InterPro" id="IPR015421">
    <property type="entry name" value="PyrdxlP-dep_Trfase_major"/>
</dbReference>
<reference evidence="6 7" key="1">
    <citation type="submission" date="2015-01" db="EMBL/GenBank/DDBJ databases">
        <title>Draft genome sequence of Pedobacter sp. NL19 isolated from sludge of an effluent treatment pond in an abandoned uranium mine.</title>
        <authorList>
            <person name="Santos T."/>
            <person name="Caetano T."/>
            <person name="Covas C."/>
            <person name="Cruz A."/>
            <person name="Mendo S."/>
        </authorList>
    </citation>
    <scope>NUCLEOTIDE SEQUENCE [LARGE SCALE GENOMIC DNA]</scope>
    <source>
        <strain evidence="6 7">NL19</strain>
    </source>
</reference>
<dbReference type="RefSeq" id="WP_041880033.1">
    <property type="nucleotide sequence ID" value="NZ_CP157278.1"/>
</dbReference>
<evidence type="ECO:0000259" key="5">
    <source>
        <dbReference type="Pfam" id="PF00155"/>
    </source>
</evidence>
<evidence type="ECO:0000256" key="4">
    <source>
        <dbReference type="ARBA" id="ARBA00022898"/>
    </source>
</evidence>
<comment type="caution">
    <text evidence="6">The sequence shown here is derived from an EMBL/GenBank/DDBJ whole genome shotgun (WGS) entry which is preliminary data.</text>
</comment>
<dbReference type="GO" id="GO:0008483">
    <property type="term" value="F:transaminase activity"/>
    <property type="evidence" value="ECO:0007669"/>
    <property type="project" value="UniProtKB-KW"/>
</dbReference>
<dbReference type="PANTHER" id="PTHR42790:SF19">
    <property type="entry name" value="KYNURENINE_ALPHA-AMINOADIPATE AMINOTRANSFERASE, MITOCHONDRIAL"/>
    <property type="match status" value="1"/>
</dbReference>
<organism evidence="6 7">
    <name type="scientific">Pedobacter lusitanus</name>
    <dbReference type="NCBI Taxonomy" id="1503925"/>
    <lineage>
        <taxon>Bacteria</taxon>
        <taxon>Pseudomonadati</taxon>
        <taxon>Bacteroidota</taxon>
        <taxon>Sphingobacteriia</taxon>
        <taxon>Sphingobacteriales</taxon>
        <taxon>Sphingobacteriaceae</taxon>
        <taxon>Pedobacter</taxon>
    </lineage>
</organism>
<dbReference type="STRING" id="1503925.TH53_06880"/>
<dbReference type="Pfam" id="PF00155">
    <property type="entry name" value="Aminotran_1_2"/>
    <property type="match status" value="1"/>
</dbReference>
<proteinExistence type="predicted"/>
<dbReference type="PANTHER" id="PTHR42790">
    <property type="entry name" value="AMINOTRANSFERASE"/>
    <property type="match status" value="1"/>
</dbReference>
<protein>
    <recommendedName>
        <fullName evidence="5">Aminotransferase class I/classII large domain-containing protein</fullName>
    </recommendedName>
</protein>
<dbReference type="AlphaFoldDB" id="A0A0D0GP15"/>
<dbReference type="InterPro" id="IPR004839">
    <property type="entry name" value="Aminotransferase_I/II_large"/>
</dbReference>
<keyword evidence="7" id="KW-1185">Reference proteome</keyword>
<dbReference type="EMBL" id="JXRA01000028">
    <property type="protein sequence ID" value="KIO77855.1"/>
    <property type="molecule type" value="Genomic_DNA"/>
</dbReference>
<dbReference type="Gene3D" id="3.40.640.10">
    <property type="entry name" value="Type I PLP-dependent aspartate aminotransferase-like (Major domain)"/>
    <property type="match status" value="1"/>
</dbReference>
<dbReference type="InterPro" id="IPR015422">
    <property type="entry name" value="PyrdxlP-dep_Trfase_small"/>
</dbReference>